<evidence type="ECO:0000259" key="5">
    <source>
        <dbReference type="Pfam" id="PF23414"/>
    </source>
</evidence>
<dbReference type="Pfam" id="PF00400">
    <property type="entry name" value="WD40"/>
    <property type="match status" value="1"/>
</dbReference>
<feature type="domain" description="EML-like second beta-propeller" evidence="5">
    <location>
        <begin position="407"/>
        <end position="674"/>
    </location>
</feature>
<name>A0A3Q0J3X8_DIACI</name>
<feature type="repeat" description="WD" evidence="3">
    <location>
        <begin position="533"/>
        <end position="567"/>
    </location>
</feature>
<dbReference type="InterPro" id="IPR036322">
    <property type="entry name" value="WD40_repeat_dom_sf"/>
</dbReference>
<evidence type="ECO:0000256" key="2">
    <source>
        <dbReference type="ARBA" id="ARBA00022737"/>
    </source>
</evidence>
<dbReference type="PaxDb" id="121845-A0A3Q0J3X8"/>
<dbReference type="AlphaFoldDB" id="A0A3Q0J3X8"/>
<dbReference type="InterPro" id="IPR001680">
    <property type="entry name" value="WD40_rpt"/>
</dbReference>
<feature type="repeat" description="WD" evidence="3">
    <location>
        <begin position="311"/>
        <end position="343"/>
    </location>
</feature>
<dbReference type="PANTHER" id="PTHR13720">
    <property type="entry name" value="WD-40 REPEAT PROTEIN"/>
    <property type="match status" value="1"/>
</dbReference>
<dbReference type="SUPFAM" id="SSF50978">
    <property type="entry name" value="WD40 repeat-like"/>
    <property type="match status" value="2"/>
</dbReference>
<dbReference type="InterPro" id="IPR055442">
    <property type="entry name" value="Beta-prop_EML-like_2nd"/>
</dbReference>
<dbReference type="Pfam" id="PF23414">
    <property type="entry name" value="Beta-prop_EML_2"/>
    <property type="match status" value="1"/>
</dbReference>
<dbReference type="Pfam" id="PF03451">
    <property type="entry name" value="HELP"/>
    <property type="match status" value="1"/>
</dbReference>
<feature type="non-terminal residue" evidence="7">
    <location>
        <position position="1"/>
    </location>
</feature>
<protein>
    <submittedName>
        <fullName evidence="7">Echinoderm microtubule-associated protein-like CG42247</fullName>
    </submittedName>
</protein>
<evidence type="ECO:0000313" key="6">
    <source>
        <dbReference type="Proteomes" id="UP000079169"/>
    </source>
</evidence>
<dbReference type="GO" id="GO:0008017">
    <property type="term" value="F:microtubule binding"/>
    <property type="evidence" value="ECO:0007669"/>
    <property type="project" value="TreeGrafter"/>
</dbReference>
<dbReference type="SMART" id="SM00320">
    <property type="entry name" value="WD40"/>
    <property type="match status" value="10"/>
</dbReference>
<sequence>SFISARNITFSLKGQEVRSFSQLRNEFSDVDTFYLSSGGGVGSPLRRSRSRGALMSNPVLVEPATDNRAVNKRRARSKSRPRALYAAEPEMVRSGSDYTLLEVLKEEPVRLTIRGMRRTFYPPVHHAPPDNSPPDRRLVLDWVHGYRGIDSKKNLWVLPSGELMYYVAAVVVLYDRDEEPRTQITSLQFETEGDVVTADSDGFITVYSVDSEGAYFVRLEFEAHTKGISSLVMLSEGTLLSGGEKDRKIVAWDSLQNYKKIAEAKLTRLTRTQITSLQFETEGDVVTADSDGFITVYSVDSEGAYFVRLEFEAHTKGISSLVMLSEGTLLSGGEKDRKIVAWDSLQNYKKIAEAKLAEINGGVRTIYPQRPGRNDGNIYVGTTRNNIMEGSLQRRFNQIIFGHGRQLSALAVHPDDELFATAGQDKNIALWKRNKLVWCTQVMYECVSLTWHPFGVALAIGSAEGYLIVVNAETGALITTLRVCGSPLTCIAYNPAGDLVAIGSQNGSVYLMRVSRDGISYKKSNKMRGTQALTTLDWSTDGNYLQTATLDYDLTFWDVKTLTPEKSPIAMKDVKWYTFNATVGYLVSGIWNNRFYPMTSMISAVNRSAAHDLLIAGDVDGYLRLFRYPCISPKAEYSEEKVYSGQINAARFMFNDRNLVTVGGSDATLMLWEVVDD</sequence>
<proteinExistence type="predicted"/>
<dbReference type="InterPro" id="IPR055439">
    <property type="entry name" value="Beta-prop_EML_1st"/>
</dbReference>
<dbReference type="FunFam" id="2.130.10.10:FF:000591">
    <property type="entry name" value="Echinoderm microtubule-associated protein-like CG42247"/>
    <property type="match status" value="1"/>
</dbReference>
<organism evidence="6 7">
    <name type="scientific">Diaphorina citri</name>
    <name type="common">Asian citrus psyllid</name>
    <dbReference type="NCBI Taxonomy" id="121845"/>
    <lineage>
        <taxon>Eukaryota</taxon>
        <taxon>Metazoa</taxon>
        <taxon>Ecdysozoa</taxon>
        <taxon>Arthropoda</taxon>
        <taxon>Hexapoda</taxon>
        <taxon>Insecta</taxon>
        <taxon>Pterygota</taxon>
        <taxon>Neoptera</taxon>
        <taxon>Paraneoptera</taxon>
        <taxon>Hemiptera</taxon>
        <taxon>Sternorrhyncha</taxon>
        <taxon>Psylloidea</taxon>
        <taxon>Psyllidae</taxon>
        <taxon>Diaphorininae</taxon>
        <taxon>Diaphorina</taxon>
    </lineage>
</organism>
<feature type="repeat" description="WD" evidence="3">
    <location>
        <begin position="221"/>
        <end position="253"/>
    </location>
</feature>
<evidence type="ECO:0000256" key="1">
    <source>
        <dbReference type="ARBA" id="ARBA00022574"/>
    </source>
</evidence>
<dbReference type="InterPro" id="IPR005108">
    <property type="entry name" value="HELP"/>
</dbReference>
<dbReference type="InterPro" id="IPR050630">
    <property type="entry name" value="WD_repeat_EMAP"/>
</dbReference>
<evidence type="ECO:0000259" key="4">
    <source>
        <dbReference type="Pfam" id="PF23409"/>
    </source>
</evidence>
<dbReference type="PANTHER" id="PTHR13720:SF55">
    <property type="entry name" value="ECHINODERM MICROTUBULE-ASSOCIATED PROTEIN-LIKE CG42247"/>
    <property type="match status" value="1"/>
</dbReference>
<dbReference type="PROSITE" id="PS50294">
    <property type="entry name" value="WD_REPEATS_REGION"/>
    <property type="match status" value="1"/>
</dbReference>
<dbReference type="Proteomes" id="UP000079169">
    <property type="component" value="Unplaced"/>
</dbReference>
<evidence type="ECO:0000256" key="3">
    <source>
        <dbReference type="PROSITE-ProRule" id="PRU00221"/>
    </source>
</evidence>
<feature type="domain" description="EML-like first beta-propeller" evidence="4">
    <location>
        <begin position="271"/>
        <end position="390"/>
    </location>
</feature>
<dbReference type="RefSeq" id="XP_026683199.1">
    <property type="nucleotide sequence ID" value="XM_026827398.1"/>
</dbReference>
<dbReference type="GO" id="GO:0072686">
    <property type="term" value="C:mitotic spindle"/>
    <property type="evidence" value="ECO:0007669"/>
    <property type="project" value="TreeGrafter"/>
</dbReference>
<dbReference type="GeneID" id="103514427"/>
<reference evidence="7" key="1">
    <citation type="submission" date="2025-08" db="UniProtKB">
        <authorList>
            <consortium name="RefSeq"/>
        </authorList>
    </citation>
    <scope>IDENTIFICATION</scope>
</reference>
<accession>A0A3Q0J3X8</accession>
<dbReference type="Gene3D" id="2.130.10.10">
    <property type="entry name" value="YVTN repeat-like/Quinoprotein amine dehydrogenase"/>
    <property type="match status" value="5"/>
</dbReference>
<keyword evidence="1 3" id="KW-0853">WD repeat</keyword>
<keyword evidence="2" id="KW-0677">Repeat</keyword>
<feature type="repeat" description="WD" evidence="3">
    <location>
        <begin position="400"/>
        <end position="432"/>
    </location>
</feature>
<dbReference type="InterPro" id="IPR015943">
    <property type="entry name" value="WD40/YVTN_repeat-like_dom_sf"/>
</dbReference>
<dbReference type="GO" id="GO:0000226">
    <property type="term" value="P:microtubule cytoskeleton organization"/>
    <property type="evidence" value="ECO:0007669"/>
    <property type="project" value="TreeGrafter"/>
</dbReference>
<keyword evidence="6" id="KW-1185">Reference proteome</keyword>
<dbReference type="Pfam" id="PF23409">
    <property type="entry name" value="Beta-prop_EML"/>
    <property type="match status" value="1"/>
</dbReference>
<dbReference type="STRING" id="121845.A0A3Q0J3X8"/>
<dbReference type="KEGG" id="dci:103514427"/>
<dbReference type="PROSITE" id="PS50082">
    <property type="entry name" value="WD_REPEATS_2"/>
    <property type="match status" value="4"/>
</dbReference>
<gene>
    <name evidence="7" type="primary">LOC103514427</name>
</gene>
<evidence type="ECO:0000313" key="7">
    <source>
        <dbReference type="RefSeq" id="XP_026683199.1"/>
    </source>
</evidence>